<dbReference type="InterPro" id="IPR013083">
    <property type="entry name" value="Znf_RING/FYVE/PHD"/>
</dbReference>
<dbReference type="Proteomes" id="UP000232720">
    <property type="component" value="Genome"/>
</dbReference>
<dbReference type="Pfam" id="PF00653">
    <property type="entry name" value="BIR"/>
    <property type="match status" value="2"/>
</dbReference>
<dbReference type="OrthoDB" id="9255at10239"/>
<keyword evidence="2" id="KW-0862">Zinc</keyword>
<organism evidence="4 5">
    <name type="scientific">Adoxophyes honmai nucleopolyhedrovirus</name>
    <dbReference type="NCBI Taxonomy" id="224399"/>
    <lineage>
        <taxon>Viruses</taxon>
        <taxon>Viruses incertae sedis</taxon>
        <taxon>Naldaviricetes</taxon>
        <taxon>Lefavirales</taxon>
        <taxon>Baculoviridae</taxon>
        <taxon>Alphabaculovirus</taxon>
        <taxon>Alphabaculovirus adhonmai</taxon>
    </lineage>
</organism>
<dbReference type="Gene3D" id="1.10.1170.10">
    <property type="entry name" value="Inhibitor Of Apoptosis Protein (2mihbC-IAP-1), Chain A"/>
    <property type="match status" value="2"/>
</dbReference>
<dbReference type="FunFam" id="1.10.1170.10:FF:000003">
    <property type="entry name" value="E3 ubiquitin-protein ligase XIAP"/>
    <property type="match status" value="1"/>
</dbReference>
<dbReference type="EMBL" id="AP006270">
    <property type="protein sequence ID" value="BAC67339.1"/>
    <property type="molecule type" value="Genomic_DNA"/>
</dbReference>
<reference evidence="4 5" key="1">
    <citation type="journal article" date="2003" name="Virology">
        <title>Genome sequence and organization of a nucleopolyhedrovirus isolated from the smaller tea tortrix, Adoxophyes honmai.</title>
        <authorList>
            <person name="Nakai M."/>
            <person name="Goto C."/>
            <person name="Kang W."/>
            <person name="Shikata M."/>
            <person name="Luque T."/>
            <person name="Kunimi Y."/>
        </authorList>
    </citation>
    <scope>NUCLEOTIDE SEQUENCE [LARGE SCALE GENOMIC DNA]</scope>
    <source>
        <strain evidence="4 5">ADN001</strain>
    </source>
</reference>
<dbReference type="GO" id="GO:0061630">
    <property type="term" value="F:ubiquitin protein ligase activity"/>
    <property type="evidence" value="ECO:0007669"/>
    <property type="project" value="TreeGrafter"/>
</dbReference>
<dbReference type="GO" id="GO:0051726">
    <property type="term" value="P:regulation of cell cycle"/>
    <property type="evidence" value="ECO:0007669"/>
    <property type="project" value="TreeGrafter"/>
</dbReference>
<dbReference type="InterPro" id="IPR001841">
    <property type="entry name" value="Znf_RING"/>
</dbReference>
<dbReference type="RefSeq" id="NP_818735.1">
    <property type="nucleotide sequence ID" value="NC_004690.1"/>
</dbReference>
<dbReference type="CDD" id="cd00022">
    <property type="entry name" value="BIR"/>
    <property type="match status" value="2"/>
</dbReference>
<accession>Q80LK8</accession>
<keyword evidence="1" id="KW-0053">Apoptosis</keyword>
<name>Q80LK8_NPVAH</name>
<dbReference type="GO" id="GO:0031398">
    <property type="term" value="P:positive regulation of protein ubiquitination"/>
    <property type="evidence" value="ECO:0007669"/>
    <property type="project" value="TreeGrafter"/>
</dbReference>
<protein>
    <submittedName>
        <fullName evidence="4">Inhibitor of apoptosis protein 3</fullName>
    </submittedName>
</protein>
<dbReference type="GO" id="GO:0090263">
    <property type="term" value="P:positive regulation of canonical Wnt signaling pathway"/>
    <property type="evidence" value="ECO:0007669"/>
    <property type="project" value="TreeGrafter"/>
</dbReference>
<dbReference type="KEGG" id="vg:1485793"/>
<evidence type="ECO:0000256" key="2">
    <source>
        <dbReference type="PROSITE-ProRule" id="PRU00175"/>
    </source>
</evidence>
<feature type="domain" description="RING-type" evidence="3">
    <location>
        <begin position="236"/>
        <end position="271"/>
    </location>
</feature>
<dbReference type="Gene3D" id="3.30.40.10">
    <property type="entry name" value="Zinc/RING finger domain, C3HC4 (zinc finger)"/>
    <property type="match status" value="1"/>
</dbReference>
<keyword evidence="2" id="KW-0479">Metal-binding</keyword>
<sequence>MSQMASNNNVMNQSHYKNYSNRLATFTNWTYAISPEALAENGFYHFGYLDTVRCAFCKLEIGSFDPDDVVHQEHFKYSPMCPYLDILKCKDAPSPAKIVIEPPRYPEFASEKERLDSFRTWPPLMPIKPEQLAEAGFFYTGFGDKTKCFYCAGGVWNWELNDDPWEQHAIWFGNCTYVKIIKGQNFIQKVITESRLIKENNKTNDNTILSTTPDDEFKYSEDAEDADKDYDENKLCVICCHEKRNVAFDWCGHVVVCAKCVLKCKNCPICRRSFESVIKLYFC</sequence>
<evidence type="ECO:0000259" key="3">
    <source>
        <dbReference type="PROSITE" id="PS50089"/>
    </source>
</evidence>
<evidence type="ECO:0000313" key="5">
    <source>
        <dbReference type="Proteomes" id="UP000232720"/>
    </source>
</evidence>
<dbReference type="PROSITE" id="PS50143">
    <property type="entry name" value="BIR_REPEAT_2"/>
    <property type="match status" value="2"/>
</dbReference>
<keyword evidence="2" id="KW-0863">Zinc-finger</keyword>
<evidence type="ECO:0000256" key="1">
    <source>
        <dbReference type="ARBA" id="ARBA00022703"/>
    </source>
</evidence>
<dbReference type="GO" id="GO:0043027">
    <property type="term" value="F:cysteine-type endopeptidase inhibitor activity involved in apoptotic process"/>
    <property type="evidence" value="ECO:0007669"/>
    <property type="project" value="TreeGrafter"/>
</dbReference>
<organismHost>
    <name type="scientific">Adoxophyes honmai</name>
    <name type="common">Smaller tea tortrix moth</name>
    <dbReference type="NCBI Taxonomy" id="85585"/>
</organismHost>
<dbReference type="Pfam" id="PF13920">
    <property type="entry name" value="zf-C3HC4_3"/>
    <property type="match status" value="1"/>
</dbReference>
<dbReference type="PANTHER" id="PTHR10044:SF174">
    <property type="entry name" value="DEATH-ASSOCIATED INHIBITOR OF APOPTOSIS 1"/>
    <property type="match status" value="1"/>
</dbReference>
<evidence type="ECO:0000313" key="4">
    <source>
        <dbReference type="EMBL" id="BAC67339.1"/>
    </source>
</evidence>
<dbReference type="InterPro" id="IPR001370">
    <property type="entry name" value="BIR_rpt"/>
</dbReference>
<keyword evidence="5" id="KW-1185">Reference proteome</keyword>
<dbReference type="SUPFAM" id="SSF57924">
    <property type="entry name" value="Inhibitor of apoptosis (IAP) repeat"/>
    <property type="match status" value="2"/>
</dbReference>
<dbReference type="PROSITE" id="PS50089">
    <property type="entry name" value="ZF_RING_2"/>
    <property type="match status" value="1"/>
</dbReference>
<dbReference type="SMART" id="SM00238">
    <property type="entry name" value="BIR"/>
    <property type="match status" value="2"/>
</dbReference>
<dbReference type="GO" id="GO:0008270">
    <property type="term" value="F:zinc ion binding"/>
    <property type="evidence" value="ECO:0007669"/>
    <property type="project" value="UniProtKB-KW"/>
</dbReference>
<dbReference type="GeneID" id="1485793"/>
<dbReference type="PANTHER" id="PTHR10044">
    <property type="entry name" value="INHIBITOR OF APOPTOSIS"/>
    <property type="match status" value="1"/>
</dbReference>
<dbReference type="InterPro" id="IPR050784">
    <property type="entry name" value="IAP"/>
</dbReference>
<proteinExistence type="predicted"/>